<comment type="caution">
    <text evidence="11">The sequence shown here is derived from an EMBL/GenBank/DDBJ whole genome shotgun (WGS) entry which is preliminary data.</text>
</comment>
<keyword evidence="6" id="KW-0498">Mitosis</keyword>
<name>A0ABR3YTV8_9PEZI</name>
<dbReference type="InterPro" id="IPR026243">
    <property type="entry name" value="HAUS1"/>
</dbReference>
<evidence type="ECO:0000256" key="8">
    <source>
        <dbReference type="ARBA" id="ARBA00023212"/>
    </source>
</evidence>
<dbReference type="Proteomes" id="UP001583186">
    <property type="component" value="Unassembled WGS sequence"/>
</dbReference>
<evidence type="ECO:0000256" key="10">
    <source>
        <dbReference type="SAM" id="MobiDB-lite"/>
    </source>
</evidence>
<evidence type="ECO:0000313" key="12">
    <source>
        <dbReference type="Proteomes" id="UP001583186"/>
    </source>
</evidence>
<keyword evidence="7" id="KW-0175">Coiled coil</keyword>
<evidence type="ECO:0000256" key="7">
    <source>
        <dbReference type="ARBA" id="ARBA00023054"/>
    </source>
</evidence>
<protein>
    <submittedName>
        <fullName evidence="11">Uncharacterized protein</fullName>
    </submittedName>
</protein>
<dbReference type="PANTHER" id="PTHR31570">
    <property type="entry name" value="HAUS AUGMIN-LIKE COMPLEX SUBUNIT 1"/>
    <property type="match status" value="1"/>
</dbReference>
<keyword evidence="5" id="KW-0493">Microtubule</keyword>
<evidence type="ECO:0000256" key="5">
    <source>
        <dbReference type="ARBA" id="ARBA00022701"/>
    </source>
</evidence>
<dbReference type="Pfam" id="PF25762">
    <property type="entry name" value="HAUS1"/>
    <property type="match status" value="1"/>
</dbReference>
<evidence type="ECO:0000256" key="2">
    <source>
        <dbReference type="ARBA" id="ARBA00005479"/>
    </source>
</evidence>
<comment type="subcellular location">
    <subcellularLocation>
        <location evidence="1">Cytoplasm</location>
        <location evidence="1">Cytoskeleton</location>
        <location evidence="1">Spindle</location>
    </subcellularLocation>
</comment>
<comment type="similarity">
    <text evidence="2">Belongs to the HAUS1 family.</text>
</comment>
<dbReference type="PANTHER" id="PTHR31570:SF1">
    <property type="entry name" value="HAUS AUGMIN-LIKE COMPLEX SUBUNIT 1"/>
    <property type="match status" value="1"/>
</dbReference>
<gene>
    <name evidence="11" type="ORF">Sste5346_007362</name>
</gene>
<keyword evidence="9" id="KW-0131">Cell cycle</keyword>
<dbReference type="EMBL" id="JAWCUI010000049">
    <property type="protein sequence ID" value="KAL1891820.1"/>
    <property type="molecule type" value="Genomic_DNA"/>
</dbReference>
<evidence type="ECO:0000256" key="9">
    <source>
        <dbReference type="ARBA" id="ARBA00023306"/>
    </source>
</evidence>
<evidence type="ECO:0000256" key="6">
    <source>
        <dbReference type="ARBA" id="ARBA00022776"/>
    </source>
</evidence>
<keyword evidence="8" id="KW-0206">Cytoskeleton</keyword>
<evidence type="ECO:0000256" key="1">
    <source>
        <dbReference type="ARBA" id="ARBA00004186"/>
    </source>
</evidence>
<reference evidence="11 12" key="1">
    <citation type="journal article" date="2024" name="IMA Fungus">
        <title>IMA Genome - F19 : A genome assembly and annotation guide to empower mycologists, including annotated draft genome sequences of Ceratocystis pirilliformis, Diaporthe australafricana, Fusarium ophioides, Paecilomyces lecythidis, and Sporothrix stenoceras.</title>
        <authorList>
            <person name="Aylward J."/>
            <person name="Wilson A.M."/>
            <person name="Visagie C.M."/>
            <person name="Spraker J."/>
            <person name="Barnes I."/>
            <person name="Buitendag C."/>
            <person name="Ceriani C."/>
            <person name="Del Mar Angel L."/>
            <person name="du Plessis D."/>
            <person name="Fuchs T."/>
            <person name="Gasser K."/>
            <person name="Kramer D."/>
            <person name="Li W."/>
            <person name="Munsamy K."/>
            <person name="Piso A."/>
            <person name="Price J.L."/>
            <person name="Sonnekus B."/>
            <person name="Thomas C."/>
            <person name="van der Nest A."/>
            <person name="van Dijk A."/>
            <person name="van Heerden A."/>
            <person name="van Vuuren N."/>
            <person name="Yilmaz N."/>
            <person name="Duong T.A."/>
            <person name="van der Merwe N.A."/>
            <person name="Wingfield M.J."/>
            <person name="Wingfield B.D."/>
        </authorList>
    </citation>
    <scope>NUCLEOTIDE SEQUENCE [LARGE SCALE GENOMIC DNA]</scope>
    <source>
        <strain evidence="11 12">CMW 5346</strain>
    </source>
</reference>
<evidence type="ECO:0000256" key="3">
    <source>
        <dbReference type="ARBA" id="ARBA00022490"/>
    </source>
</evidence>
<accession>A0ABR3YTV8</accession>
<keyword evidence="3" id="KW-0963">Cytoplasm</keyword>
<evidence type="ECO:0000313" key="11">
    <source>
        <dbReference type="EMBL" id="KAL1891820.1"/>
    </source>
</evidence>
<feature type="region of interest" description="Disordered" evidence="10">
    <location>
        <begin position="81"/>
        <end position="100"/>
    </location>
</feature>
<keyword evidence="4" id="KW-0132">Cell division</keyword>
<evidence type="ECO:0000256" key="4">
    <source>
        <dbReference type="ARBA" id="ARBA00022618"/>
    </source>
</evidence>
<organism evidence="11 12">
    <name type="scientific">Sporothrix stenoceras</name>
    <dbReference type="NCBI Taxonomy" id="5173"/>
    <lineage>
        <taxon>Eukaryota</taxon>
        <taxon>Fungi</taxon>
        <taxon>Dikarya</taxon>
        <taxon>Ascomycota</taxon>
        <taxon>Pezizomycotina</taxon>
        <taxon>Sordariomycetes</taxon>
        <taxon>Sordariomycetidae</taxon>
        <taxon>Ophiostomatales</taxon>
        <taxon>Ophiostomataceae</taxon>
        <taxon>Sporothrix</taxon>
    </lineage>
</organism>
<keyword evidence="12" id="KW-1185">Reference proteome</keyword>
<sequence length="309" mass="33915">MAHIPATAAIFSPSVARLASSTAKDWNYVDSWLSSKFPNRSPPPFERNPETLRALVALAALNESADEDHGLISSFEASAGQTLSDAEDGERSGPEYGPDAIKASPAAVADRITVSIESYLSREGCSAFESLAATSVELGVAFPAPAAMGRKVTDLHMYLSQLERAFSRTNALCQHVDDQLVELQCRFEEQARDGYRPSASLAKQNLELQRRRKVGTTRLHDAKEKCSAPVKPPETSVQQLANDEAIFLTLLDYNNVLIKQIKAFKDLPPDTELAKLHIEALRAELHATTQKRDIVFEGLVEKATPKRSR</sequence>
<proteinExistence type="inferred from homology"/>